<reference evidence="1" key="1">
    <citation type="submission" date="2021-02" db="EMBL/GenBank/DDBJ databases">
        <title>First Annotated Genome of the Yellow-green Alga Tribonema minus.</title>
        <authorList>
            <person name="Mahan K.M."/>
        </authorList>
    </citation>
    <scope>NUCLEOTIDE SEQUENCE</scope>
    <source>
        <strain evidence="1">UTEX B ZZ1240</strain>
    </source>
</reference>
<name>A0A836CH96_9STRA</name>
<evidence type="ECO:0000313" key="1">
    <source>
        <dbReference type="EMBL" id="KAG5185484.1"/>
    </source>
</evidence>
<dbReference type="Pfam" id="PF04190">
    <property type="entry name" value="GET4"/>
    <property type="match status" value="1"/>
</dbReference>
<dbReference type="Proteomes" id="UP000664859">
    <property type="component" value="Unassembled WGS sequence"/>
</dbReference>
<proteinExistence type="predicted"/>
<protein>
    <submittedName>
        <fullName evidence="1">Uncharacterized protein</fullName>
    </submittedName>
</protein>
<dbReference type="InterPro" id="IPR007317">
    <property type="entry name" value="GET4"/>
</dbReference>
<gene>
    <name evidence="1" type="ORF">JKP88DRAFT_354187</name>
</gene>
<evidence type="ECO:0000313" key="2">
    <source>
        <dbReference type="Proteomes" id="UP000664859"/>
    </source>
</evidence>
<organism evidence="1 2">
    <name type="scientific">Tribonema minus</name>
    <dbReference type="NCBI Taxonomy" id="303371"/>
    <lineage>
        <taxon>Eukaryota</taxon>
        <taxon>Sar</taxon>
        <taxon>Stramenopiles</taxon>
        <taxon>Ochrophyta</taxon>
        <taxon>PX clade</taxon>
        <taxon>Xanthophyceae</taxon>
        <taxon>Tribonematales</taxon>
        <taxon>Tribonemataceae</taxon>
        <taxon>Tribonema</taxon>
    </lineage>
</organism>
<dbReference type="EMBL" id="JAFCMP010000130">
    <property type="protein sequence ID" value="KAG5185484.1"/>
    <property type="molecule type" value="Genomic_DNA"/>
</dbReference>
<dbReference type="AlphaFoldDB" id="A0A836CH96"/>
<dbReference type="GO" id="GO:0045048">
    <property type="term" value="P:protein insertion into ER membrane"/>
    <property type="evidence" value="ECO:0007669"/>
    <property type="project" value="InterPro"/>
</dbReference>
<dbReference type="Gene3D" id="1.25.40.10">
    <property type="entry name" value="Tetratricopeptide repeat domain"/>
    <property type="match status" value="1"/>
</dbReference>
<dbReference type="InterPro" id="IPR011990">
    <property type="entry name" value="TPR-like_helical_dom_sf"/>
</dbReference>
<keyword evidence="2" id="KW-1185">Reference proteome</keyword>
<accession>A0A836CH96</accession>
<comment type="caution">
    <text evidence="1">The sequence shown here is derived from an EMBL/GenBank/DDBJ whole genome shotgun (WGS) entry which is preliminary data.</text>
</comment>
<feature type="non-terminal residue" evidence="1">
    <location>
        <position position="147"/>
    </location>
</feature>
<dbReference type="OrthoDB" id="10252405at2759"/>
<sequence>MSRRRARGDDGDLLTRLQGKVEEAQELITVGACSMAEHNERNAATELGILLVESLEGEQGETGSDPEAAMPSDKGLVRLVAIKDAMSVSTEQIAFLKHAVRYASGSQEPQAQVLRLSLARSYEEMDDIGPAARQYAIMGEVPNYLSL</sequence>